<evidence type="ECO:0000313" key="3">
    <source>
        <dbReference type="EMBL" id="PRP97562.1"/>
    </source>
</evidence>
<dbReference type="AlphaFoldDB" id="A0A2S9XXI5"/>
<evidence type="ECO:0000313" key="4">
    <source>
        <dbReference type="Proteomes" id="UP000237968"/>
    </source>
</evidence>
<keyword evidence="1" id="KW-0812">Transmembrane</keyword>
<dbReference type="OrthoDB" id="9849998at2"/>
<dbReference type="EMBL" id="PVNK01000152">
    <property type="protein sequence ID" value="PRP97562.1"/>
    <property type="molecule type" value="Genomic_DNA"/>
</dbReference>
<organism evidence="3 4">
    <name type="scientific">Enhygromyxa salina</name>
    <dbReference type="NCBI Taxonomy" id="215803"/>
    <lineage>
        <taxon>Bacteria</taxon>
        <taxon>Pseudomonadati</taxon>
        <taxon>Myxococcota</taxon>
        <taxon>Polyangia</taxon>
        <taxon>Nannocystales</taxon>
        <taxon>Nannocystaceae</taxon>
        <taxon>Enhygromyxa</taxon>
    </lineage>
</organism>
<sequence length="314" mass="31523">MLPGTRAKLVCLPAIVTLLVSSPVLASAPPAWTDGLIDSLGDSLGEQLASFGDEDITPESASEARFGIEEGGRQLSEAGNYGAAAELLWAKGIELEDPVLIVEAAEAWRDQARAERSSELAQTAIDRVALALDMLYFLRDGATSERWQPIAPQHVTTMIGRAEAVVTDAKALITELEQEQAAAAAAASAAEEGNERGPAKPGTGLIAGGAAAMVVGLAGAGIGVAGLARGASAQSEVEDPTVYEPEHSAAAARGRSANAMAGVGIGLAGVGIGVGAALLALGVKKRKQADLGPSATFVPVLGPGSAGLGVVGSF</sequence>
<comment type="caution">
    <text evidence="3">The sequence shown here is derived from an EMBL/GenBank/DDBJ whole genome shotgun (WGS) entry which is preliminary data.</text>
</comment>
<keyword evidence="2" id="KW-0732">Signal</keyword>
<gene>
    <name evidence="3" type="ORF">ENSA5_32550</name>
</gene>
<keyword evidence="1" id="KW-1133">Transmembrane helix</keyword>
<protein>
    <submittedName>
        <fullName evidence="3">Uncharacterized protein</fullName>
    </submittedName>
</protein>
<proteinExistence type="predicted"/>
<accession>A0A2S9XXI5</accession>
<feature type="transmembrane region" description="Helical" evidence="1">
    <location>
        <begin position="259"/>
        <end position="281"/>
    </location>
</feature>
<name>A0A2S9XXI5_9BACT</name>
<dbReference type="RefSeq" id="WP_106392612.1">
    <property type="nucleotide sequence ID" value="NZ_PVNK01000152.1"/>
</dbReference>
<feature type="signal peptide" evidence="2">
    <location>
        <begin position="1"/>
        <end position="26"/>
    </location>
</feature>
<evidence type="ECO:0000256" key="1">
    <source>
        <dbReference type="SAM" id="Phobius"/>
    </source>
</evidence>
<reference evidence="3 4" key="1">
    <citation type="submission" date="2018-03" db="EMBL/GenBank/DDBJ databases">
        <title>Draft Genome Sequences of the Obligatory Marine Myxobacteria Enhygromyxa salina SWB005.</title>
        <authorList>
            <person name="Poehlein A."/>
            <person name="Moghaddam J.A."/>
            <person name="Harms H."/>
            <person name="Alanjari M."/>
            <person name="Koenig G.M."/>
            <person name="Daniel R."/>
            <person name="Schaeberle T.F."/>
        </authorList>
    </citation>
    <scope>NUCLEOTIDE SEQUENCE [LARGE SCALE GENOMIC DNA]</scope>
    <source>
        <strain evidence="3 4">SWB005</strain>
    </source>
</reference>
<feature type="chain" id="PRO_5015749291" evidence="2">
    <location>
        <begin position="27"/>
        <end position="314"/>
    </location>
</feature>
<dbReference type="Proteomes" id="UP000237968">
    <property type="component" value="Unassembled WGS sequence"/>
</dbReference>
<evidence type="ECO:0000256" key="2">
    <source>
        <dbReference type="SAM" id="SignalP"/>
    </source>
</evidence>
<keyword evidence="1" id="KW-0472">Membrane</keyword>
<keyword evidence="4" id="KW-1185">Reference proteome</keyword>